<dbReference type="EMBL" id="QPMM01000001">
    <property type="protein sequence ID" value="RFS26790.1"/>
    <property type="molecule type" value="Genomic_DNA"/>
</dbReference>
<feature type="transmembrane region" description="Helical" evidence="1">
    <location>
        <begin position="6"/>
        <end position="27"/>
    </location>
</feature>
<evidence type="ECO:0000313" key="3">
    <source>
        <dbReference type="Proteomes" id="UP000260644"/>
    </source>
</evidence>
<organism evidence="2 3">
    <name type="scientific">Chitinophaga silvatica</name>
    <dbReference type="NCBI Taxonomy" id="2282649"/>
    <lineage>
        <taxon>Bacteria</taxon>
        <taxon>Pseudomonadati</taxon>
        <taxon>Bacteroidota</taxon>
        <taxon>Chitinophagia</taxon>
        <taxon>Chitinophagales</taxon>
        <taxon>Chitinophagaceae</taxon>
        <taxon>Chitinophaga</taxon>
    </lineage>
</organism>
<dbReference type="OrthoDB" id="949965at2"/>
<comment type="caution">
    <text evidence="2">The sequence shown here is derived from an EMBL/GenBank/DDBJ whole genome shotgun (WGS) entry which is preliminary data.</text>
</comment>
<dbReference type="RefSeq" id="WP_116973982.1">
    <property type="nucleotide sequence ID" value="NZ_QPMM01000001.1"/>
</dbReference>
<keyword evidence="1" id="KW-1133">Transmembrane helix</keyword>
<keyword evidence="1" id="KW-0812">Transmembrane</keyword>
<gene>
    <name evidence="2" type="ORF">DVR12_03110</name>
</gene>
<dbReference type="Proteomes" id="UP000260644">
    <property type="component" value="Unassembled WGS sequence"/>
</dbReference>
<evidence type="ECO:0000313" key="2">
    <source>
        <dbReference type="EMBL" id="RFS26790.1"/>
    </source>
</evidence>
<accession>A0A3E1YHS0</accession>
<evidence type="ECO:0000256" key="1">
    <source>
        <dbReference type="SAM" id="Phobius"/>
    </source>
</evidence>
<keyword evidence="3" id="KW-1185">Reference proteome</keyword>
<reference evidence="2 3" key="1">
    <citation type="submission" date="2018-07" db="EMBL/GenBank/DDBJ databases">
        <title>Chitinophaga K2CV101002-2 sp. nov., isolated from a monsoon evergreen broad-leaved forest soil.</title>
        <authorList>
            <person name="Lv Y."/>
        </authorList>
    </citation>
    <scope>NUCLEOTIDE SEQUENCE [LARGE SCALE GENOMIC DNA]</scope>
    <source>
        <strain evidence="2 3">GDMCC 1.1288</strain>
    </source>
</reference>
<keyword evidence="1" id="KW-0472">Membrane</keyword>
<dbReference type="AlphaFoldDB" id="A0A3E1YHS0"/>
<protein>
    <submittedName>
        <fullName evidence="2">Uncharacterized protein</fullName>
    </submittedName>
</protein>
<proteinExistence type="predicted"/>
<name>A0A3E1YHS0_9BACT</name>
<sequence>MLSSISWACYLLVAALLLAVYYLYVIARYYRREVRNFINGKSPAKPLENESTSPGQLSLFDTPEIPIVKERAIDPFSLAIDLSSRIKMVVEVAKEEKYSKAGLVAILRKLIAEYPELNVPAFQVAINNVILSECKRLGSDSLAENEVKMLW</sequence>